<dbReference type="Pfam" id="PF01636">
    <property type="entry name" value="APH"/>
    <property type="match status" value="1"/>
</dbReference>
<feature type="domain" description="CHK kinase-like" evidence="1">
    <location>
        <begin position="121"/>
        <end position="289"/>
    </location>
</feature>
<reference evidence="2 3" key="1">
    <citation type="submission" date="2020-01" db="EMBL/GenBank/DDBJ databases">
        <title>Genomes of bacteria type strains.</title>
        <authorList>
            <person name="Chen J."/>
            <person name="Zhu S."/>
            <person name="Yang J."/>
        </authorList>
    </citation>
    <scope>NUCLEOTIDE SEQUENCE [LARGE SCALE GENOMIC DNA]</scope>
    <source>
        <strain evidence="2 3">LMG 22958</strain>
    </source>
</reference>
<dbReference type="GO" id="GO:0016740">
    <property type="term" value="F:transferase activity"/>
    <property type="evidence" value="ECO:0007669"/>
    <property type="project" value="UniProtKB-KW"/>
</dbReference>
<dbReference type="PANTHER" id="PTHR11012:SF30">
    <property type="entry name" value="PROTEIN KINASE-LIKE DOMAIN-CONTAINING"/>
    <property type="match status" value="1"/>
</dbReference>
<dbReference type="PANTHER" id="PTHR11012">
    <property type="entry name" value="PROTEIN KINASE-LIKE DOMAIN-CONTAINING"/>
    <property type="match status" value="1"/>
</dbReference>
<dbReference type="EMBL" id="JAAAWP010000001">
    <property type="protein sequence ID" value="NDW20251.1"/>
    <property type="molecule type" value="Genomic_DNA"/>
</dbReference>
<dbReference type="AlphaFoldDB" id="A0A6L9MQV7"/>
<gene>
    <name evidence="2" type="ORF">GTW09_01720</name>
</gene>
<dbReference type="InterPro" id="IPR015897">
    <property type="entry name" value="CHK_kinase-like"/>
</dbReference>
<accession>A0A6L9MQV7</accession>
<sequence length="351" mass="39593">MDSAIDPQFLSWVEQVCSASISRASLIQTLWSGYGACFRAILEQHDANTTEGPLPVVVKCASPTDVAQHPRGWSSLTGHQRKLKSFAIENNFYNHIQPFTNEFCKTPRGIAVETKEDKTLLVMEDLGAAGYSETTLSLSVTQAKVVLHWLAEFHAAFIDTKPSLNLKKPNGENVEVWQEGTYWYLNTRRDEYNAMPSSELKTRAQEISTLLANSKYQTLLHGDAKVANFCFTPHYTQCAAVDFQYVGFGAGVKDVAYFLGSALSDNDQRLFRDRCLNVYFTALERALKRQCANSKTSITEQDIPFIVNEWRSLYSFACADFHRFLAGWSPNHKKINIELQYQTSLALNRLG</sequence>
<name>A0A6L9MQV7_9ALTE</name>
<dbReference type="Proteomes" id="UP000478837">
    <property type="component" value="Unassembled WGS sequence"/>
</dbReference>
<keyword evidence="3" id="KW-1185">Reference proteome</keyword>
<dbReference type="Gene3D" id="3.90.1200.10">
    <property type="match status" value="1"/>
</dbReference>
<evidence type="ECO:0000313" key="2">
    <source>
        <dbReference type="EMBL" id="NDW20251.1"/>
    </source>
</evidence>
<evidence type="ECO:0000313" key="3">
    <source>
        <dbReference type="Proteomes" id="UP000478837"/>
    </source>
</evidence>
<dbReference type="InterPro" id="IPR011009">
    <property type="entry name" value="Kinase-like_dom_sf"/>
</dbReference>
<organism evidence="2 3">
    <name type="scientific">Alteromonas hispanica</name>
    <dbReference type="NCBI Taxonomy" id="315421"/>
    <lineage>
        <taxon>Bacteria</taxon>
        <taxon>Pseudomonadati</taxon>
        <taxon>Pseudomonadota</taxon>
        <taxon>Gammaproteobacteria</taxon>
        <taxon>Alteromonadales</taxon>
        <taxon>Alteromonadaceae</taxon>
        <taxon>Alteromonas/Salinimonas group</taxon>
        <taxon>Alteromonas</taxon>
    </lineage>
</organism>
<comment type="caution">
    <text evidence="2">The sequence shown here is derived from an EMBL/GenBank/DDBJ whole genome shotgun (WGS) entry which is preliminary data.</text>
</comment>
<dbReference type="SUPFAM" id="SSF56112">
    <property type="entry name" value="Protein kinase-like (PK-like)"/>
    <property type="match status" value="1"/>
</dbReference>
<evidence type="ECO:0000259" key="1">
    <source>
        <dbReference type="SMART" id="SM00587"/>
    </source>
</evidence>
<dbReference type="SMART" id="SM00587">
    <property type="entry name" value="CHK"/>
    <property type="match status" value="1"/>
</dbReference>
<protein>
    <submittedName>
        <fullName evidence="2">Phosphotransferase</fullName>
    </submittedName>
</protein>
<keyword evidence="2" id="KW-0808">Transferase</keyword>
<dbReference type="InterPro" id="IPR002575">
    <property type="entry name" value="Aminoglycoside_PTrfase"/>
</dbReference>
<proteinExistence type="predicted"/>